<dbReference type="RefSeq" id="WP_281902211.1">
    <property type="nucleotide sequence ID" value="NZ_BSDI01000042.1"/>
</dbReference>
<organism evidence="2 3">
    <name type="scientific">Phytohabitans aurantiacus</name>
    <dbReference type="NCBI Taxonomy" id="3016789"/>
    <lineage>
        <taxon>Bacteria</taxon>
        <taxon>Bacillati</taxon>
        <taxon>Actinomycetota</taxon>
        <taxon>Actinomycetes</taxon>
        <taxon>Micromonosporales</taxon>
        <taxon>Micromonosporaceae</taxon>
    </lineage>
</organism>
<evidence type="ECO:0000259" key="1">
    <source>
        <dbReference type="Pfam" id="PF08240"/>
    </source>
</evidence>
<dbReference type="InterPro" id="IPR052585">
    <property type="entry name" value="Lipid_raft_assoc_Zn_ADH"/>
</dbReference>
<accession>A0ABQ5R3D7</accession>
<reference evidence="2" key="1">
    <citation type="submission" date="2022-12" db="EMBL/GenBank/DDBJ databases">
        <title>New Phytohabitans aurantiacus sp. RD004123 nov., an actinomycete isolated from soil.</title>
        <authorList>
            <person name="Triningsih D.W."/>
            <person name="Harunari E."/>
            <person name="Igarashi Y."/>
        </authorList>
    </citation>
    <scope>NUCLEOTIDE SEQUENCE</scope>
    <source>
        <strain evidence="2">RD004123</strain>
    </source>
</reference>
<evidence type="ECO:0000313" key="2">
    <source>
        <dbReference type="EMBL" id="GLI01299.1"/>
    </source>
</evidence>
<dbReference type="InterPro" id="IPR011032">
    <property type="entry name" value="GroES-like_sf"/>
</dbReference>
<dbReference type="EMBL" id="BSDI01000042">
    <property type="protein sequence ID" value="GLI01299.1"/>
    <property type="molecule type" value="Genomic_DNA"/>
</dbReference>
<dbReference type="InterPro" id="IPR013154">
    <property type="entry name" value="ADH-like_N"/>
</dbReference>
<dbReference type="PANTHER" id="PTHR43482">
    <property type="entry name" value="PROTEIN AST1-RELATED"/>
    <property type="match status" value="1"/>
</dbReference>
<evidence type="ECO:0000313" key="3">
    <source>
        <dbReference type="Proteomes" id="UP001144280"/>
    </source>
</evidence>
<name>A0ABQ5R3D7_9ACTN</name>
<proteinExistence type="predicted"/>
<gene>
    <name evidence="2" type="ORF">Pa4123_65750</name>
</gene>
<keyword evidence="3" id="KW-1185">Reference proteome</keyword>
<feature type="domain" description="Alcohol dehydrogenase-like N-terminal" evidence="1">
    <location>
        <begin position="24"/>
        <end position="115"/>
    </location>
</feature>
<comment type="caution">
    <text evidence="2">The sequence shown here is derived from an EMBL/GenBank/DDBJ whole genome shotgun (WGS) entry which is preliminary data.</text>
</comment>
<sequence>MRAMAFTDFGATPTLTELPVPEPGPEEVLVRVRSSSVNGFDLGVLGGHLAGVYTYEFPVVLGKDFAGVVAAIGTGVTGLRVDDPVFGVVMRPTLGQGGFAEYVVVAAHYGLAKTPEGLDHVRAGALGLAGTAALNAVDAIAPGPGETVLICGATGGVGAWPATARPWLGCSSEAGGWPQQCISSRTTDAVERILTIDRSTSGGWRVACSPSTGMN</sequence>
<dbReference type="SUPFAM" id="SSF50129">
    <property type="entry name" value="GroES-like"/>
    <property type="match status" value="1"/>
</dbReference>
<protein>
    <recommendedName>
        <fullName evidence="1">Alcohol dehydrogenase-like N-terminal domain-containing protein</fullName>
    </recommendedName>
</protein>
<dbReference type="Proteomes" id="UP001144280">
    <property type="component" value="Unassembled WGS sequence"/>
</dbReference>
<dbReference type="Gene3D" id="3.90.180.10">
    <property type="entry name" value="Medium-chain alcohol dehydrogenases, catalytic domain"/>
    <property type="match status" value="1"/>
</dbReference>
<dbReference type="Pfam" id="PF08240">
    <property type="entry name" value="ADH_N"/>
    <property type="match status" value="1"/>
</dbReference>
<dbReference type="Gene3D" id="3.40.50.720">
    <property type="entry name" value="NAD(P)-binding Rossmann-like Domain"/>
    <property type="match status" value="1"/>
</dbReference>
<dbReference type="PANTHER" id="PTHR43482:SF1">
    <property type="entry name" value="PROTEIN AST1-RELATED"/>
    <property type="match status" value="1"/>
</dbReference>